<dbReference type="InterPro" id="IPR044296">
    <property type="entry name" value="HIPP46"/>
</dbReference>
<protein>
    <recommendedName>
        <fullName evidence="1">HMA domain-containing protein</fullName>
    </recommendedName>
</protein>
<evidence type="ECO:0000313" key="2">
    <source>
        <dbReference type="EMBL" id="CAL1407985.1"/>
    </source>
</evidence>
<name>A0AAV2GB90_9ROSI</name>
<evidence type="ECO:0000313" key="3">
    <source>
        <dbReference type="Proteomes" id="UP001497516"/>
    </source>
</evidence>
<sequence>MMKRRVVLRVSNMNSQKCRTKALKIAVALAGVESVALVGEERNEILVTGERIDAVALASSLRKSVGFTDVVSVADFDGDQNGVLGTDFVHGQGQQLQAIGWTNGNGNSAGLNYGGGYNVGVPNYYHNDNYGYDNRPRYNCQYRD</sequence>
<accession>A0AAV2GB90</accession>
<evidence type="ECO:0000259" key="1">
    <source>
        <dbReference type="PROSITE" id="PS50846"/>
    </source>
</evidence>
<dbReference type="AlphaFoldDB" id="A0AAV2GB90"/>
<reference evidence="2 3" key="1">
    <citation type="submission" date="2024-04" db="EMBL/GenBank/DDBJ databases">
        <authorList>
            <person name="Fracassetti M."/>
        </authorList>
    </citation>
    <scope>NUCLEOTIDE SEQUENCE [LARGE SCALE GENOMIC DNA]</scope>
</reference>
<dbReference type="GO" id="GO:0046872">
    <property type="term" value="F:metal ion binding"/>
    <property type="evidence" value="ECO:0007669"/>
    <property type="project" value="InterPro"/>
</dbReference>
<dbReference type="PROSITE" id="PS50846">
    <property type="entry name" value="HMA_2"/>
    <property type="match status" value="1"/>
</dbReference>
<dbReference type="PANTHER" id="PTHR46371">
    <property type="entry name" value="OS04G0464100 PROTEIN"/>
    <property type="match status" value="1"/>
</dbReference>
<dbReference type="InterPro" id="IPR006121">
    <property type="entry name" value="HMA_dom"/>
</dbReference>
<dbReference type="Gene3D" id="3.30.70.100">
    <property type="match status" value="1"/>
</dbReference>
<gene>
    <name evidence="2" type="ORF">LTRI10_LOCUS47616</name>
</gene>
<dbReference type="Proteomes" id="UP001497516">
    <property type="component" value="Chromosome 8"/>
</dbReference>
<dbReference type="EMBL" id="OZ034821">
    <property type="protein sequence ID" value="CAL1407985.1"/>
    <property type="molecule type" value="Genomic_DNA"/>
</dbReference>
<keyword evidence="3" id="KW-1185">Reference proteome</keyword>
<proteinExistence type="predicted"/>
<organism evidence="2 3">
    <name type="scientific">Linum trigynum</name>
    <dbReference type="NCBI Taxonomy" id="586398"/>
    <lineage>
        <taxon>Eukaryota</taxon>
        <taxon>Viridiplantae</taxon>
        <taxon>Streptophyta</taxon>
        <taxon>Embryophyta</taxon>
        <taxon>Tracheophyta</taxon>
        <taxon>Spermatophyta</taxon>
        <taxon>Magnoliopsida</taxon>
        <taxon>eudicotyledons</taxon>
        <taxon>Gunneridae</taxon>
        <taxon>Pentapetalae</taxon>
        <taxon>rosids</taxon>
        <taxon>fabids</taxon>
        <taxon>Malpighiales</taxon>
        <taxon>Linaceae</taxon>
        <taxon>Linum</taxon>
    </lineage>
</organism>
<feature type="domain" description="HMA" evidence="1">
    <location>
        <begin position="4"/>
        <end position="73"/>
    </location>
</feature>